<dbReference type="GO" id="GO:0005886">
    <property type="term" value="C:plasma membrane"/>
    <property type="evidence" value="ECO:0007669"/>
    <property type="project" value="UniProtKB-SubCell"/>
</dbReference>
<gene>
    <name evidence="14" type="ORF">SAMN05444411_10235</name>
</gene>
<evidence type="ECO:0000256" key="4">
    <source>
        <dbReference type="ARBA" id="ARBA00022475"/>
    </source>
</evidence>
<dbReference type="Pfam" id="PF00989">
    <property type="entry name" value="PAS"/>
    <property type="match status" value="1"/>
</dbReference>
<evidence type="ECO:0000256" key="10">
    <source>
        <dbReference type="ARBA" id="ARBA00023012"/>
    </source>
</evidence>
<evidence type="ECO:0000256" key="2">
    <source>
        <dbReference type="ARBA" id="ARBA00004236"/>
    </source>
</evidence>
<evidence type="ECO:0000313" key="15">
    <source>
        <dbReference type="Proteomes" id="UP000199595"/>
    </source>
</evidence>
<dbReference type="InterPro" id="IPR003594">
    <property type="entry name" value="HATPase_dom"/>
</dbReference>
<accession>A0A1H2VTJ3</accession>
<dbReference type="SUPFAM" id="SSF47384">
    <property type="entry name" value="Homodimeric domain of signal transducing histidine kinase"/>
    <property type="match status" value="1"/>
</dbReference>
<dbReference type="FunFam" id="3.30.565.10:FF:000023">
    <property type="entry name" value="PAS domain-containing sensor histidine kinase"/>
    <property type="match status" value="1"/>
</dbReference>
<keyword evidence="6" id="KW-0808">Transferase</keyword>
<dbReference type="SMART" id="SM00091">
    <property type="entry name" value="PAS"/>
    <property type="match status" value="1"/>
</dbReference>
<dbReference type="InterPro" id="IPR013767">
    <property type="entry name" value="PAS_fold"/>
</dbReference>
<evidence type="ECO:0000259" key="12">
    <source>
        <dbReference type="PROSITE" id="PS50109"/>
    </source>
</evidence>
<comment type="catalytic activity">
    <reaction evidence="1">
        <text>ATP + protein L-histidine = ADP + protein N-phospho-L-histidine.</text>
        <dbReference type="EC" id="2.7.13.3"/>
    </reaction>
</comment>
<dbReference type="GO" id="GO:0006355">
    <property type="term" value="P:regulation of DNA-templated transcription"/>
    <property type="evidence" value="ECO:0007669"/>
    <property type="project" value="InterPro"/>
</dbReference>
<keyword evidence="9" id="KW-0067">ATP-binding</keyword>
<dbReference type="Pfam" id="PF00512">
    <property type="entry name" value="HisKA"/>
    <property type="match status" value="1"/>
</dbReference>
<keyword evidence="7" id="KW-0547">Nucleotide-binding</keyword>
<dbReference type="PANTHER" id="PTHR43711">
    <property type="entry name" value="TWO-COMPONENT HISTIDINE KINASE"/>
    <property type="match status" value="1"/>
</dbReference>
<dbReference type="EC" id="2.7.13.3" evidence="3"/>
<dbReference type="SMART" id="SM00387">
    <property type="entry name" value="HATPase_c"/>
    <property type="match status" value="1"/>
</dbReference>
<dbReference type="SUPFAM" id="SSF55785">
    <property type="entry name" value="PYP-like sensor domain (PAS domain)"/>
    <property type="match status" value="1"/>
</dbReference>
<dbReference type="Gene3D" id="1.10.287.130">
    <property type="match status" value="1"/>
</dbReference>
<dbReference type="Proteomes" id="UP000199595">
    <property type="component" value="Unassembled WGS sequence"/>
</dbReference>
<dbReference type="OrthoDB" id="9796457at2"/>
<evidence type="ECO:0000256" key="9">
    <source>
        <dbReference type="ARBA" id="ARBA00022840"/>
    </source>
</evidence>
<keyword evidence="5" id="KW-0597">Phosphoprotein</keyword>
<proteinExistence type="predicted"/>
<dbReference type="SMART" id="SM00388">
    <property type="entry name" value="HisKA"/>
    <property type="match status" value="1"/>
</dbReference>
<keyword evidence="8" id="KW-0418">Kinase</keyword>
<feature type="domain" description="PAS" evidence="13">
    <location>
        <begin position="155"/>
        <end position="224"/>
    </location>
</feature>
<evidence type="ECO:0000313" key="14">
    <source>
        <dbReference type="EMBL" id="SDW71586.1"/>
    </source>
</evidence>
<keyword evidence="11" id="KW-0472">Membrane</keyword>
<dbReference type="InterPro" id="IPR004358">
    <property type="entry name" value="Sig_transdc_His_kin-like_C"/>
</dbReference>
<comment type="subcellular location">
    <subcellularLocation>
        <location evidence="2">Cell membrane</location>
    </subcellularLocation>
</comment>
<dbReference type="AlphaFoldDB" id="A0A1H2VTJ3"/>
<dbReference type="RefSeq" id="WP_090120500.1">
    <property type="nucleotide sequence ID" value="NZ_FNNJ01000002.1"/>
</dbReference>
<dbReference type="PANTHER" id="PTHR43711:SF31">
    <property type="entry name" value="HISTIDINE KINASE"/>
    <property type="match status" value="1"/>
</dbReference>
<evidence type="ECO:0000256" key="5">
    <source>
        <dbReference type="ARBA" id="ARBA00022553"/>
    </source>
</evidence>
<dbReference type="FunFam" id="1.10.287.130:FF:000002">
    <property type="entry name" value="Two-component osmosensing histidine kinase"/>
    <property type="match status" value="1"/>
</dbReference>
<dbReference type="PROSITE" id="PS50109">
    <property type="entry name" value="HIS_KIN"/>
    <property type="match status" value="1"/>
</dbReference>
<protein>
    <recommendedName>
        <fullName evidence="3">histidine kinase</fullName>
        <ecNumber evidence="3">2.7.13.3</ecNumber>
    </recommendedName>
</protein>
<keyword evidence="15" id="KW-1185">Reference proteome</keyword>
<evidence type="ECO:0000256" key="11">
    <source>
        <dbReference type="ARBA" id="ARBA00023136"/>
    </source>
</evidence>
<feature type="domain" description="Histidine kinase" evidence="12">
    <location>
        <begin position="296"/>
        <end position="514"/>
    </location>
</feature>
<dbReference type="InterPro" id="IPR035965">
    <property type="entry name" value="PAS-like_dom_sf"/>
</dbReference>
<dbReference type="NCBIfam" id="TIGR00229">
    <property type="entry name" value="sensory_box"/>
    <property type="match status" value="1"/>
</dbReference>
<dbReference type="PROSITE" id="PS50112">
    <property type="entry name" value="PAS"/>
    <property type="match status" value="1"/>
</dbReference>
<organism evidence="14 15">
    <name type="scientific">Lutibacter oricola</name>
    <dbReference type="NCBI Taxonomy" id="762486"/>
    <lineage>
        <taxon>Bacteria</taxon>
        <taxon>Pseudomonadati</taxon>
        <taxon>Bacteroidota</taxon>
        <taxon>Flavobacteriia</taxon>
        <taxon>Flavobacteriales</taxon>
        <taxon>Flavobacteriaceae</taxon>
        <taxon>Lutibacter</taxon>
    </lineage>
</organism>
<evidence type="ECO:0000256" key="7">
    <source>
        <dbReference type="ARBA" id="ARBA00022741"/>
    </source>
</evidence>
<evidence type="ECO:0000256" key="6">
    <source>
        <dbReference type="ARBA" id="ARBA00022679"/>
    </source>
</evidence>
<dbReference type="InterPro" id="IPR036097">
    <property type="entry name" value="HisK_dim/P_sf"/>
</dbReference>
<name>A0A1H2VTJ3_9FLAO</name>
<dbReference type="Gene3D" id="3.30.450.20">
    <property type="entry name" value="PAS domain"/>
    <property type="match status" value="1"/>
</dbReference>
<keyword evidence="10" id="KW-0902">Two-component regulatory system</keyword>
<evidence type="ECO:0000256" key="1">
    <source>
        <dbReference type="ARBA" id="ARBA00000085"/>
    </source>
</evidence>
<dbReference type="STRING" id="762486.SAMN05444411_10235"/>
<evidence type="ECO:0000256" key="8">
    <source>
        <dbReference type="ARBA" id="ARBA00022777"/>
    </source>
</evidence>
<dbReference type="InterPro" id="IPR003661">
    <property type="entry name" value="HisK_dim/P_dom"/>
</dbReference>
<dbReference type="InterPro" id="IPR036890">
    <property type="entry name" value="HATPase_C_sf"/>
</dbReference>
<dbReference type="GO" id="GO:0000155">
    <property type="term" value="F:phosphorelay sensor kinase activity"/>
    <property type="evidence" value="ECO:0007669"/>
    <property type="project" value="InterPro"/>
</dbReference>
<dbReference type="PRINTS" id="PR00344">
    <property type="entry name" value="BCTRLSENSOR"/>
</dbReference>
<dbReference type="InterPro" id="IPR050736">
    <property type="entry name" value="Sensor_HK_Regulatory"/>
</dbReference>
<dbReference type="CDD" id="cd00082">
    <property type="entry name" value="HisKA"/>
    <property type="match status" value="1"/>
</dbReference>
<dbReference type="EMBL" id="FNNJ01000002">
    <property type="protein sequence ID" value="SDW71586.1"/>
    <property type="molecule type" value="Genomic_DNA"/>
</dbReference>
<dbReference type="InterPro" id="IPR000014">
    <property type="entry name" value="PAS"/>
</dbReference>
<dbReference type="SUPFAM" id="SSF55874">
    <property type="entry name" value="ATPase domain of HSP90 chaperone/DNA topoisomerase II/histidine kinase"/>
    <property type="match status" value="1"/>
</dbReference>
<dbReference type="GO" id="GO:0005524">
    <property type="term" value="F:ATP binding"/>
    <property type="evidence" value="ECO:0007669"/>
    <property type="project" value="UniProtKB-KW"/>
</dbReference>
<keyword evidence="4" id="KW-1003">Cell membrane</keyword>
<sequence length="514" mass="59307">MVKQNLQTEMLLELVFSSYNEINEKTILKKSIPLYLRKLNCFTAGVLKKENSSFNESLLIPYVSKKSKEWEHVKAYFSNLSQKAHEPFSQLLVENSIYYAYNLNTYGILILGRKKPFNETLTFELYPIINQLGIKLNQAYEKKQREIAEASLKEGELRMRTLLNSTAASILIYRNNKIIYANQAAENFTGYNYNELLNLSLKELIHTDYKNIIDRFYFKKIKNNSKEKSFEAKIIKKNDDIKWVDVNVGLINWDGNKAGIISSFDITKRKLAEQNLINAKEEAEKSERLKSAFLANMSHEIRTPMNGIIGFTDLLKTPNLSEDKREKYISIIEKSGDRMLNLINNIIDISKIEASLMRITYSNVNINEQLDNLYNFFKLEAHKKQIKLSITKRLPNSESIIRTDYEKFYAIYTNLVKNAIKYTNTGTIEIGYELKNTNLQFYVKDTGIGVPTSRQKAIFERFIQADIEDANATQGAGLGLSISKAYVEMLGGKIWLESTPTKGSTFYFSFPYSY</sequence>
<dbReference type="CDD" id="cd00130">
    <property type="entry name" value="PAS"/>
    <property type="match status" value="1"/>
</dbReference>
<evidence type="ECO:0000259" key="13">
    <source>
        <dbReference type="PROSITE" id="PS50112"/>
    </source>
</evidence>
<dbReference type="Gene3D" id="3.30.565.10">
    <property type="entry name" value="Histidine kinase-like ATPase, C-terminal domain"/>
    <property type="match status" value="1"/>
</dbReference>
<dbReference type="InterPro" id="IPR005467">
    <property type="entry name" value="His_kinase_dom"/>
</dbReference>
<evidence type="ECO:0000256" key="3">
    <source>
        <dbReference type="ARBA" id="ARBA00012438"/>
    </source>
</evidence>
<dbReference type="Pfam" id="PF02518">
    <property type="entry name" value="HATPase_c"/>
    <property type="match status" value="1"/>
</dbReference>
<reference evidence="14 15" key="1">
    <citation type="submission" date="2016-10" db="EMBL/GenBank/DDBJ databases">
        <authorList>
            <person name="de Groot N.N."/>
        </authorList>
    </citation>
    <scope>NUCLEOTIDE SEQUENCE [LARGE SCALE GENOMIC DNA]</scope>
    <source>
        <strain evidence="14 15">DSM 24956</strain>
    </source>
</reference>